<dbReference type="EMBL" id="NHYD01001089">
    <property type="protein sequence ID" value="PPQ92114.1"/>
    <property type="molecule type" value="Genomic_DNA"/>
</dbReference>
<keyword evidence="3" id="KW-1185">Reference proteome</keyword>
<evidence type="ECO:0000256" key="1">
    <source>
        <dbReference type="SAM" id="MobiDB-lite"/>
    </source>
</evidence>
<gene>
    <name evidence="2" type="ORF">CVT25_008013</name>
</gene>
<comment type="caution">
    <text evidence="2">The sequence shown here is derived from an EMBL/GenBank/DDBJ whole genome shotgun (WGS) entry which is preliminary data.</text>
</comment>
<evidence type="ECO:0000313" key="3">
    <source>
        <dbReference type="Proteomes" id="UP000283269"/>
    </source>
</evidence>
<proteinExistence type="predicted"/>
<accession>A0A409XMZ4</accession>
<protein>
    <submittedName>
        <fullName evidence="2">Uncharacterized protein</fullName>
    </submittedName>
</protein>
<dbReference type="Proteomes" id="UP000283269">
    <property type="component" value="Unassembled WGS sequence"/>
</dbReference>
<sequence>MAALRPSSPFAEVEKRVITEPPKVLVEDIDNNNENPFVSDEHSNPNITSSESESDDDGPWTTVQNPAIDKAEKSLTQEQQKLIAKHNKKVRQECSSSHGKGPSKDKGKTIDP</sequence>
<dbReference type="AlphaFoldDB" id="A0A409XMZ4"/>
<organism evidence="2 3">
    <name type="scientific">Psilocybe cyanescens</name>
    <dbReference type="NCBI Taxonomy" id="93625"/>
    <lineage>
        <taxon>Eukaryota</taxon>
        <taxon>Fungi</taxon>
        <taxon>Dikarya</taxon>
        <taxon>Basidiomycota</taxon>
        <taxon>Agaricomycotina</taxon>
        <taxon>Agaricomycetes</taxon>
        <taxon>Agaricomycetidae</taxon>
        <taxon>Agaricales</taxon>
        <taxon>Agaricineae</taxon>
        <taxon>Strophariaceae</taxon>
        <taxon>Psilocybe</taxon>
    </lineage>
</organism>
<dbReference type="InParanoid" id="A0A409XMZ4"/>
<feature type="compositionally biased region" description="Basic and acidic residues" evidence="1">
    <location>
        <begin position="102"/>
        <end position="112"/>
    </location>
</feature>
<name>A0A409XMZ4_PSICY</name>
<reference evidence="2 3" key="1">
    <citation type="journal article" date="2018" name="Evol. Lett.">
        <title>Horizontal gene cluster transfer increased hallucinogenic mushroom diversity.</title>
        <authorList>
            <person name="Reynolds H.T."/>
            <person name="Vijayakumar V."/>
            <person name="Gluck-Thaler E."/>
            <person name="Korotkin H.B."/>
            <person name="Matheny P.B."/>
            <person name="Slot J.C."/>
        </authorList>
    </citation>
    <scope>NUCLEOTIDE SEQUENCE [LARGE SCALE GENOMIC DNA]</scope>
    <source>
        <strain evidence="2 3">2631</strain>
    </source>
</reference>
<feature type="region of interest" description="Disordered" evidence="1">
    <location>
        <begin position="24"/>
        <end position="112"/>
    </location>
</feature>
<evidence type="ECO:0000313" key="2">
    <source>
        <dbReference type="EMBL" id="PPQ92114.1"/>
    </source>
</evidence>